<evidence type="ECO:0000313" key="2">
    <source>
        <dbReference type="EMBL" id="SDE86266.1"/>
    </source>
</evidence>
<dbReference type="Proteomes" id="UP000183812">
    <property type="component" value="Unassembled WGS sequence"/>
</dbReference>
<feature type="region of interest" description="Disordered" evidence="1">
    <location>
        <begin position="189"/>
        <end position="210"/>
    </location>
</feature>
<dbReference type="RefSeq" id="WP_074553190.1">
    <property type="nucleotide sequence ID" value="NZ_FNAY01000004.1"/>
</dbReference>
<reference evidence="2 3" key="1">
    <citation type="submission" date="2016-10" db="EMBL/GenBank/DDBJ databases">
        <authorList>
            <person name="de Groot N.N."/>
        </authorList>
    </citation>
    <scope>NUCLEOTIDE SEQUENCE [LARGE SCALE GENOMIC DNA]</scope>
    <source>
        <strain evidence="3">DSM 938 / 37b4</strain>
    </source>
</reference>
<gene>
    <name evidence="2" type="ORF">SAMN04244550_01226</name>
</gene>
<dbReference type="Gene3D" id="3.30.420.130">
    <property type="entry name" value="Dinitrogenase iron-molybdenum cofactor biosynthesis domain"/>
    <property type="match status" value="1"/>
</dbReference>
<dbReference type="InterPro" id="IPR036105">
    <property type="entry name" value="DiNase_FeMo-co_biosyn_sf"/>
</dbReference>
<dbReference type="EMBL" id="FNAY01000004">
    <property type="protein sequence ID" value="SDE86266.1"/>
    <property type="molecule type" value="Genomic_DNA"/>
</dbReference>
<dbReference type="AlphaFoldDB" id="A0A1G7GDR1"/>
<organism evidence="2 3">
    <name type="scientific">Rhodobacter capsulatus</name>
    <name type="common">Rhodopseudomonas capsulata</name>
    <dbReference type="NCBI Taxonomy" id="1061"/>
    <lineage>
        <taxon>Bacteria</taxon>
        <taxon>Pseudomonadati</taxon>
        <taxon>Pseudomonadota</taxon>
        <taxon>Alphaproteobacteria</taxon>
        <taxon>Rhodobacterales</taxon>
        <taxon>Rhodobacter group</taxon>
        <taxon>Rhodobacter</taxon>
    </lineage>
</organism>
<feature type="compositionally biased region" description="Gly residues" evidence="1">
    <location>
        <begin position="198"/>
        <end position="210"/>
    </location>
</feature>
<dbReference type="OrthoDB" id="9797941at2"/>
<name>A0A1G7GDR1_RHOCA</name>
<evidence type="ECO:0000313" key="3">
    <source>
        <dbReference type="Proteomes" id="UP000183812"/>
    </source>
</evidence>
<protein>
    <submittedName>
        <fullName evidence="2">Dinitrogenase iron-molybdenum cofactor</fullName>
    </submittedName>
</protein>
<proteinExistence type="predicted"/>
<accession>A0A1G7GDR1</accession>
<sequence>MLIAVASQNFRTITGHAGKTRRFLVYEVTEGQAPVEVDRLDLPKELAMHDFHGDGPHPLDAMTAVISAGAGEGFAERMAERGVFAVVTEEETDPAKAAGTLAVAIVEALSAAGMRLEDLDGCGCGCGDHGREGCDGQGGCGGHDHDHAHDHDHGHGGCGCGGGGQRRGQGRRRGGCGCGGHDDAAEAAPVLRDAPRQSGGGCGCGGSGKH</sequence>
<dbReference type="SUPFAM" id="SSF53146">
    <property type="entry name" value="Nitrogenase accessory factor-like"/>
    <property type="match status" value="1"/>
</dbReference>
<evidence type="ECO:0000256" key="1">
    <source>
        <dbReference type="SAM" id="MobiDB-lite"/>
    </source>
</evidence>